<dbReference type="EMBL" id="VIUW01000005">
    <property type="protein sequence ID" value="TWD13198.1"/>
    <property type="molecule type" value="Genomic_DNA"/>
</dbReference>
<sequence length="141" mass="14974">MSAVSPASAVSPVSPAAGHTYQYVVLRCVPRAEREEFVNVGVVLRSQQAGALLAGFHLDERRLAALDPELDTGAVSDALQVIADVCVGRTGGGRPDLPDDGRRFGWISAPRSTVVRPGPVHTGIATDPQAELDRLLRLLVR</sequence>
<keyword evidence="2" id="KW-1185">Reference proteome</keyword>
<organism evidence="1 2">
    <name type="scientific">Marihabitans asiaticum</name>
    <dbReference type="NCBI Taxonomy" id="415218"/>
    <lineage>
        <taxon>Bacteria</taxon>
        <taxon>Bacillati</taxon>
        <taxon>Actinomycetota</taxon>
        <taxon>Actinomycetes</taxon>
        <taxon>Micrococcales</taxon>
        <taxon>Intrasporangiaceae</taxon>
        <taxon>Marihabitans</taxon>
    </lineage>
</organism>
<gene>
    <name evidence="1" type="ORF">FB557_2583</name>
</gene>
<evidence type="ECO:0000313" key="2">
    <source>
        <dbReference type="Proteomes" id="UP000315628"/>
    </source>
</evidence>
<evidence type="ECO:0000313" key="1">
    <source>
        <dbReference type="EMBL" id="TWD13198.1"/>
    </source>
</evidence>
<dbReference type="Proteomes" id="UP000315628">
    <property type="component" value="Unassembled WGS sequence"/>
</dbReference>
<dbReference type="Pfam" id="PF11236">
    <property type="entry name" value="DUF3037"/>
    <property type="match status" value="1"/>
</dbReference>
<dbReference type="AlphaFoldDB" id="A0A560W6F1"/>
<dbReference type="RefSeq" id="WP_246074801.1">
    <property type="nucleotide sequence ID" value="NZ_BAAAYT010000002.1"/>
</dbReference>
<dbReference type="InterPro" id="IPR021398">
    <property type="entry name" value="DUF3037"/>
</dbReference>
<proteinExistence type="predicted"/>
<comment type="caution">
    <text evidence="1">The sequence shown here is derived from an EMBL/GenBank/DDBJ whole genome shotgun (WGS) entry which is preliminary data.</text>
</comment>
<name>A0A560W6F1_9MICO</name>
<protein>
    <submittedName>
        <fullName evidence="1">DUF3037 family protein</fullName>
    </submittedName>
</protein>
<reference evidence="1 2" key="1">
    <citation type="submission" date="2019-06" db="EMBL/GenBank/DDBJ databases">
        <title>Sequencing the genomes of 1000 actinobacteria strains.</title>
        <authorList>
            <person name="Klenk H.-P."/>
        </authorList>
    </citation>
    <scope>NUCLEOTIDE SEQUENCE [LARGE SCALE GENOMIC DNA]</scope>
    <source>
        <strain evidence="1 2">DSM 18935</strain>
    </source>
</reference>
<accession>A0A560W6F1</accession>